<evidence type="ECO:0000256" key="4">
    <source>
        <dbReference type="ARBA" id="ARBA00022861"/>
    </source>
</evidence>
<evidence type="ECO:0000256" key="6">
    <source>
        <dbReference type="ARBA" id="ARBA00023157"/>
    </source>
</evidence>
<accession>A0A2S8JMJ8</accession>
<organism evidence="7 8">
    <name type="scientific">Escherichia coli</name>
    <dbReference type="NCBI Taxonomy" id="562"/>
    <lineage>
        <taxon>Bacteria</taxon>
        <taxon>Pseudomonadati</taxon>
        <taxon>Pseudomonadota</taxon>
        <taxon>Gammaproteobacteria</taxon>
        <taxon>Enterobacterales</taxon>
        <taxon>Enterobacteriaceae</taxon>
        <taxon>Escherichia</taxon>
    </lineage>
</organism>
<dbReference type="SUPFAM" id="SSF56399">
    <property type="entry name" value="ADP-ribosylation"/>
    <property type="match status" value="1"/>
</dbReference>
<evidence type="ECO:0000256" key="1">
    <source>
        <dbReference type="ARBA" id="ARBA00009092"/>
    </source>
</evidence>
<keyword evidence="3" id="KW-0732">Signal</keyword>
<evidence type="ECO:0000256" key="3">
    <source>
        <dbReference type="ARBA" id="ARBA00022729"/>
    </source>
</evidence>
<protein>
    <submittedName>
        <fullName evidence="7">Heal labile enterotoxin subunit LT-A</fullName>
    </submittedName>
</protein>
<dbReference type="Proteomes" id="UP000255164">
    <property type="component" value="Unassembled WGS sequence"/>
</dbReference>
<dbReference type="PRINTS" id="PR00771">
    <property type="entry name" value="ENTEROTOXINA"/>
</dbReference>
<dbReference type="AlphaFoldDB" id="A0A2S8JMJ8"/>
<keyword evidence="2" id="KW-0800">Toxin</keyword>
<comment type="similarity">
    <text evidence="1">Belongs to the enterotoxin A family.</text>
</comment>
<gene>
    <name evidence="7" type="primary">eltA</name>
    <name evidence="7" type="ORF">NCTC10082_00228</name>
</gene>
<evidence type="ECO:0000313" key="8">
    <source>
        <dbReference type="Proteomes" id="UP000255164"/>
    </source>
</evidence>
<dbReference type="GO" id="GO:0005615">
    <property type="term" value="C:extracellular space"/>
    <property type="evidence" value="ECO:0007669"/>
    <property type="project" value="InterPro"/>
</dbReference>
<keyword evidence="6" id="KW-1015">Disulfide bond</keyword>
<dbReference type="Gene3D" id="3.90.210.10">
    <property type="entry name" value="Heat-Labile Enterotoxin, subunit A"/>
    <property type="match status" value="1"/>
</dbReference>
<dbReference type="RefSeq" id="WP_104013792.1">
    <property type="nucleotide sequence ID" value="NZ_PRDF01000210.1"/>
</dbReference>
<dbReference type="Pfam" id="PF01375">
    <property type="entry name" value="Enterotoxin_a"/>
    <property type="match status" value="1"/>
</dbReference>
<reference evidence="7 8" key="1">
    <citation type="submission" date="2018-06" db="EMBL/GenBank/DDBJ databases">
        <authorList>
            <consortium name="Pathogen Informatics"/>
            <person name="Doyle S."/>
        </authorList>
    </citation>
    <scope>NUCLEOTIDE SEQUENCE [LARGE SCALE GENOMIC DNA]</scope>
    <source>
        <strain evidence="7 8">NCTC10082</strain>
    </source>
</reference>
<sequence>MKKLVLLFFCCFFSASSSANDFYRADARTPEDIRRDGGLLPRGQSEAYEHGTPVNINLYDHARGTVTGNTRYNDGYVSTTTTLRQAHLIGQNFLGGYNEYYIYVVAAAPNLLNVNGVLGRYSPHPDENEFAALGGIPLSQIIGWYRVFFGVIEGGMQRNRDYRGDLFRGLTVAPNEDGYQLAGFPANFPAWRETPWSTFAPEQCGPNKKTIKELSCTSATNALSKYDLMNFKKFLKRRLTLMFLISEDDFINVHGDRNEF</sequence>
<dbReference type="EMBL" id="UFZA01000001">
    <property type="protein sequence ID" value="STE01954.1"/>
    <property type="molecule type" value="Genomic_DNA"/>
</dbReference>
<evidence type="ECO:0000256" key="5">
    <source>
        <dbReference type="ARBA" id="ARBA00023026"/>
    </source>
</evidence>
<evidence type="ECO:0000256" key="2">
    <source>
        <dbReference type="ARBA" id="ARBA00022656"/>
    </source>
</evidence>
<dbReference type="InterPro" id="IPR001144">
    <property type="entry name" value="Enterotoxin_A"/>
</dbReference>
<evidence type="ECO:0000313" key="7">
    <source>
        <dbReference type="EMBL" id="STE01954.1"/>
    </source>
</evidence>
<dbReference type="GO" id="GO:0090729">
    <property type="term" value="F:toxin activity"/>
    <property type="evidence" value="ECO:0007669"/>
    <property type="project" value="UniProtKB-KW"/>
</dbReference>
<keyword evidence="4" id="KW-0260">Enterotoxin</keyword>
<keyword evidence="5" id="KW-0843">Virulence</keyword>
<name>A0A2S8JMJ8_ECOLX</name>
<proteinExistence type="inferred from homology"/>